<dbReference type="KEGG" id="atl:Athai_40760"/>
<name>A0A7R7HY07_9ACTN</name>
<proteinExistence type="predicted"/>
<evidence type="ECO:0000256" key="3">
    <source>
        <dbReference type="SAM" id="SignalP"/>
    </source>
</evidence>
<dbReference type="Proteomes" id="UP000611640">
    <property type="component" value="Chromosome"/>
</dbReference>
<evidence type="ECO:0000313" key="5">
    <source>
        <dbReference type="Proteomes" id="UP000611640"/>
    </source>
</evidence>
<feature type="transmembrane region" description="Helical" evidence="2">
    <location>
        <begin position="271"/>
        <end position="291"/>
    </location>
</feature>
<keyword evidence="2" id="KW-1133">Transmembrane helix</keyword>
<accession>A0A7R7HY07</accession>
<keyword evidence="2" id="KW-0472">Membrane</keyword>
<feature type="region of interest" description="Disordered" evidence="1">
    <location>
        <begin position="184"/>
        <end position="266"/>
    </location>
</feature>
<feature type="signal peptide" evidence="3">
    <location>
        <begin position="1"/>
        <end position="26"/>
    </location>
</feature>
<protein>
    <recommendedName>
        <fullName evidence="6">Gram-positive cocci surface proteins LPxTG domain-containing protein</fullName>
    </recommendedName>
</protein>
<dbReference type="EMBL" id="AP023355">
    <property type="protein sequence ID" value="BCJ36573.1"/>
    <property type="molecule type" value="Genomic_DNA"/>
</dbReference>
<evidence type="ECO:0000313" key="4">
    <source>
        <dbReference type="EMBL" id="BCJ36573.1"/>
    </source>
</evidence>
<dbReference type="AlphaFoldDB" id="A0A7R7HY07"/>
<evidence type="ECO:0008006" key="6">
    <source>
        <dbReference type="Google" id="ProtNLM"/>
    </source>
</evidence>
<keyword evidence="2" id="KW-0812">Transmembrane</keyword>
<evidence type="ECO:0000256" key="2">
    <source>
        <dbReference type="SAM" id="Phobius"/>
    </source>
</evidence>
<gene>
    <name evidence="4" type="ORF">Athai_40760</name>
</gene>
<reference evidence="4 5" key="1">
    <citation type="submission" date="2020-08" db="EMBL/GenBank/DDBJ databases">
        <title>Whole genome shotgun sequence of Actinocatenispora thailandica NBRC 105041.</title>
        <authorList>
            <person name="Komaki H."/>
            <person name="Tamura T."/>
        </authorList>
    </citation>
    <scope>NUCLEOTIDE SEQUENCE [LARGE SCALE GENOMIC DNA]</scope>
    <source>
        <strain evidence="4 5">NBRC 105041</strain>
    </source>
</reference>
<evidence type="ECO:0000256" key="1">
    <source>
        <dbReference type="SAM" id="MobiDB-lite"/>
    </source>
</evidence>
<dbReference type="RefSeq" id="WP_203962927.1">
    <property type="nucleotide sequence ID" value="NZ_AP023355.1"/>
</dbReference>
<organism evidence="4 5">
    <name type="scientific">Actinocatenispora thailandica</name>
    <dbReference type="NCBI Taxonomy" id="227318"/>
    <lineage>
        <taxon>Bacteria</taxon>
        <taxon>Bacillati</taxon>
        <taxon>Actinomycetota</taxon>
        <taxon>Actinomycetes</taxon>
        <taxon>Micromonosporales</taxon>
        <taxon>Micromonosporaceae</taxon>
        <taxon>Actinocatenispora</taxon>
    </lineage>
</organism>
<feature type="compositionally biased region" description="Low complexity" evidence="1">
    <location>
        <begin position="210"/>
        <end position="255"/>
    </location>
</feature>
<feature type="chain" id="PRO_5030849510" description="Gram-positive cocci surface proteins LPxTG domain-containing protein" evidence="3">
    <location>
        <begin position="27"/>
        <end position="299"/>
    </location>
</feature>
<keyword evidence="5" id="KW-1185">Reference proteome</keyword>
<sequence length="299" mass="29958">MKIRTLTVGALAGGALALTGAAPALADTGSTFKDTIHIVNDVDSGHHGYWARLNLHRSVTITSGDTDGTWTVQLHDQGTFATIGGAANSPHEGDRVRGVKGTVTGDYTLTVHSATPPSTKGVGNRYDYACDVHGTGDRGTDCPGMPASTSDWPKLYFGPDAQVTGGAYQWTYHTDSCGGQTWTDASTNGDGTDADAGDITGCKPCPPSTSPSSSPSESPSQAPSDQPTSPSASPSQSGSTAPSSSASAQPSLTPAGNGGGSGSLPVTGTSLGLIAGGAVALLGGGTALLVLTRRRRTQG</sequence>
<keyword evidence="3" id="KW-0732">Signal</keyword>